<dbReference type="SUPFAM" id="SSF69360">
    <property type="entry name" value="Cell wall binding repeat"/>
    <property type="match status" value="1"/>
</dbReference>
<evidence type="ECO:0000313" key="3">
    <source>
        <dbReference type="EMBL" id="MBK1468677.1"/>
    </source>
</evidence>
<accession>A0ABS1CBA5</accession>
<reference evidence="3 4" key="1">
    <citation type="submission" date="2020-09" db="EMBL/GenBank/DDBJ databases">
        <title>Parvimonas S3374 sp. nov.</title>
        <authorList>
            <person name="Buhl M."/>
        </authorList>
    </citation>
    <scope>NUCLEOTIDE SEQUENCE [LARGE SCALE GENOMIC DNA]</scope>
    <source>
        <strain evidence="3 4">S3374</strain>
    </source>
</reference>
<organism evidence="3 4">
    <name type="scientific">Parvimonas parva</name>
    <dbReference type="NCBI Taxonomy" id="2769485"/>
    <lineage>
        <taxon>Bacteria</taxon>
        <taxon>Bacillati</taxon>
        <taxon>Bacillota</taxon>
        <taxon>Tissierellia</taxon>
        <taxon>Tissierellales</taxon>
        <taxon>Peptoniphilaceae</taxon>
        <taxon>Parvimonas</taxon>
    </lineage>
</organism>
<proteinExistence type="predicted"/>
<dbReference type="EMBL" id="JACVDA010000012">
    <property type="protein sequence ID" value="MBK1468677.1"/>
    <property type="molecule type" value="Genomic_DNA"/>
</dbReference>
<dbReference type="Proteomes" id="UP000823123">
    <property type="component" value="Unassembled WGS sequence"/>
</dbReference>
<evidence type="ECO:0008006" key="5">
    <source>
        <dbReference type="Google" id="ProtNLM"/>
    </source>
</evidence>
<evidence type="ECO:0000256" key="2">
    <source>
        <dbReference type="PROSITE-ProRule" id="PRU00591"/>
    </source>
</evidence>
<keyword evidence="1" id="KW-0677">Repeat</keyword>
<evidence type="ECO:0000256" key="1">
    <source>
        <dbReference type="ARBA" id="ARBA00022737"/>
    </source>
</evidence>
<dbReference type="InterPro" id="IPR018337">
    <property type="entry name" value="Cell_wall/Cho-bd_repeat"/>
</dbReference>
<dbReference type="Gene3D" id="2.10.270.10">
    <property type="entry name" value="Cholin Binding"/>
    <property type="match status" value="2"/>
</dbReference>
<feature type="repeat" description="Cell wall-binding" evidence="2">
    <location>
        <begin position="80"/>
        <end position="99"/>
    </location>
</feature>
<name>A0ABS1CBA5_9FIRM</name>
<dbReference type="RefSeq" id="WP_201275626.1">
    <property type="nucleotide sequence ID" value="NZ_JACVDA010000012.1"/>
</dbReference>
<comment type="caution">
    <text evidence="3">The sequence shown here is derived from an EMBL/GenBank/DDBJ whole genome shotgun (WGS) entry which is preliminary data.</text>
</comment>
<gene>
    <name evidence="3" type="ORF">IBJ83_05030</name>
</gene>
<dbReference type="Pfam" id="PF19127">
    <property type="entry name" value="Choline_bind_3"/>
    <property type="match status" value="1"/>
</dbReference>
<protein>
    <recommendedName>
        <fullName evidence="5">CHAT domain-containing protein</fullName>
    </recommendedName>
</protein>
<evidence type="ECO:0000313" key="4">
    <source>
        <dbReference type="Proteomes" id="UP000823123"/>
    </source>
</evidence>
<sequence length="376" mass="42611">MKLRKLFVGCALVFAIILSNSRIDNKFVLRKEIVSADASGTWKKSNDGRWWFAYSSGGYAVGWEIIGGKWHHFNSSGWMETGWLELEGKWYYLDSSGVMETGWLYLGDKTYYLFGTGEMAVGVTVINKIEYFFDGDGELSQNDKAWSVGINYADFSLSNFFPIDTTRDAVEAYNFYKQMGYDADCHTLPTYEVLSSKASNNMPRLSSAIQMYSGHGSSEGMIFYSNELLGAKCKTGIRRKNSKSVKGFDFVRLSEEDMKNVRLIVFAGCNTANGFYNIASEAYERGAKTLIGYTVSVVDGRISVFKNDEKFDINENNTVEKDSKTNIENKLRSKSLGEYKIINSECIYQDGKFYTLHSVEHSINNSKMVLDIYEKE</sequence>
<dbReference type="PROSITE" id="PS51170">
    <property type="entry name" value="CW"/>
    <property type="match status" value="1"/>
</dbReference>
<dbReference type="Pfam" id="PF01473">
    <property type="entry name" value="Choline_bind_1"/>
    <property type="match status" value="1"/>
</dbReference>
<keyword evidence="4" id="KW-1185">Reference proteome</keyword>